<gene>
    <name evidence="1" type="ORF">LSINAPIS_LOCUS9705</name>
</gene>
<sequence>MNSQLIEKIIKTYNEKCPEIVFTNPLLDCEVSKALSKSFVKIITAKPITNVNSHLRLSVLENIRRICKLEPEGHLKVEENVTELLIDFYNKQIADSLKVPGKDNDKQLDAFLIRHVDSDIKSHFQLNLDPEVIQALNNLNQNVINLSENLIHLNALGRRGIKTVTNIRSGSKNEKNDTAIKIKCDIEHILFNAAVKVLENKDIKVSNLLNEDIISLFKHSAESSTCFQICSNILNMILISSNFNGQIQDLITEFVRYVKLYCKEFSLSALYRINLQHIVILLDVNLQNVPESIGQTFHKSVRLYLNKLQNESEIDLILLLSHFPQWFDIYFSLR</sequence>
<dbReference type="Proteomes" id="UP000324832">
    <property type="component" value="Unassembled WGS sequence"/>
</dbReference>
<evidence type="ECO:0000313" key="2">
    <source>
        <dbReference type="Proteomes" id="UP000324832"/>
    </source>
</evidence>
<keyword evidence="2" id="KW-1185">Reference proteome</keyword>
<dbReference type="EMBL" id="FZQP02003712">
    <property type="protein sequence ID" value="VVC98668.1"/>
    <property type="molecule type" value="Genomic_DNA"/>
</dbReference>
<proteinExistence type="predicted"/>
<dbReference type="AlphaFoldDB" id="A0A5E4QLY3"/>
<evidence type="ECO:0000313" key="1">
    <source>
        <dbReference type="EMBL" id="VVC98668.1"/>
    </source>
</evidence>
<name>A0A5E4QLY3_9NEOP</name>
<reference evidence="1 2" key="1">
    <citation type="submission" date="2017-07" db="EMBL/GenBank/DDBJ databases">
        <authorList>
            <person name="Talla V."/>
            <person name="Backstrom N."/>
        </authorList>
    </citation>
    <scope>NUCLEOTIDE SEQUENCE [LARGE SCALE GENOMIC DNA]</scope>
</reference>
<protein>
    <submittedName>
        <fullName evidence="1">Uncharacterized protein</fullName>
    </submittedName>
</protein>
<accession>A0A5E4QLY3</accession>
<organism evidence="1 2">
    <name type="scientific">Leptidea sinapis</name>
    <dbReference type="NCBI Taxonomy" id="189913"/>
    <lineage>
        <taxon>Eukaryota</taxon>
        <taxon>Metazoa</taxon>
        <taxon>Ecdysozoa</taxon>
        <taxon>Arthropoda</taxon>
        <taxon>Hexapoda</taxon>
        <taxon>Insecta</taxon>
        <taxon>Pterygota</taxon>
        <taxon>Neoptera</taxon>
        <taxon>Endopterygota</taxon>
        <taxon>Lepidoptera</taxon>
        <taxon>Glossata</taxon>
        <taxon>Ditrysia</taxon>
        <taxon>Papilionoidea</taxon>
        <taxon>Pieridae</taxon>
        <taxon>Dismorphiinae</taxon>
        <taxon>Leptidea</taxon>
    </lineage>
</organism>